<accession>A0A8C4N0Y8</accession>
<keyword evidence="4" id="KW-1185">Reference proteome</keyword>
<evidence type="ECO:0000256" key="1">
    <source>
        <dbReference type="ARBA" id="ARBA00022723"/>
    </source>
</evidence>
<name>A0A8C4N0Y8_EPTBU</name>
<dbReference type="PANTHER" id="PTHR23123">
    <property type="entry name" value="PHD/F-BOX CONTAINING PROTEIN"/>
    <property type="match status" value="1"/>
</dbReference>
<organism evidence="3 4">
    <name type="scientific">Eptatretus burgeri</name>
    <name type="common">Inshore hagfish</name>
    <dbReference type="NCBI Taxonomy" id="7764"/>
    <lineage>
        <taxon>Eukaryota</taxon>
        <taxon>Metazoa</taxon>
        <taxon>Chordata</taxon>
        <taxon>Craniata</taxon>
        <taxon>Vertebrata</taxon>
        <taxon>Cyclostomata</taxon>
        <taxon>Myxini</taxon>
        <taxon>Myxiniformes</taxon>
        <taxon>Myxinidae</taxon>
        <taxon>Eptatretinae</taxon>
        <taxon>Eptatretus</taxon>
    </lineage>
</organism>
<evidence type="ECO:0000313" key="4">
    <source>
        <dbReference type="Proteomes" id="UP000694388"/>
    </source>
</evidence>
<proteinExistence type="predicted"/>
<evidence type="ECO:0000313" key="3">
    <source>
        <dbReference type="Ensembl" id="ENSEBUP00000000784.1"/>
    </source>
</evidence>
<dbReference type="GeneTree" id="ENSGT00940000157847"/>
<reference evidence="3" key="2">
    <citation type="submission" date="2025-09" db="UniProtKB">
        <authorList>
            <consortium name="Ensembl"/>
        </authorList>
    </citation>
    <scope>IDENTIFICATION</scope>
</reference>
<dbReference type="InterPro" id="IPR050690">
    <property type="entry name" value="JHDM1_Histone_Demethylase"/>
</dbReference>
<keyword evidence="1" id="KW-0479">Metal-binding</keyword>
<dbReference type="AlphaFoldDB" id="A0A8C4N0Y8"/>
<evidence type="ECO:0000256" key="2">
    <source>
        <dbReference type="SAM" id="MobiDB-lite"/>
    </source>
</evidence>
<dbReference type="Ensembl" id="ENSEBUT00000001090.1">
    <property type="protein sequence ID" value="ENSEBUP00000000784.1"/>
    <property type="gene ID" value="ENSEBUG00000000793.1"/>
</dbReference>
<reference evidence="3" key="1">
    <citation type="submission" date="2025-08" db="UniProtKB">
        <authorList>
            <consortium name="Ensembl"/>
        </authorList>
    </citation>
    <scope>IDENTIFICATION</scope>
</reference>
<feature type="compositionally biased region" description="Low complexity" evidence="2">
    <location>
        <begin position="202"/>
        <end position="216"/>
    </location>
</feature>
<sequence>MGDCFFSPCDATKAGKPLLTVGPDRVRSIIWSSKARQDVYPSLESEDEEPVFKSRAKKRRSVGDAPWNPGAKVVPSVPRPERPVREGTRVPSIETGLAAAAAKLSQQPDSPGGQEQQKPQKKKPAKRKTSLSTPPPAQLSVEKEEVLTGETLVEQHASPEPRSQEFFSGSLADHEYTSPGGALGAVRGATPMAPGVFLSSRKSTSGTPSGISPSIKSGKRPRKGLATAKQRLGKILKIQKNGRLLL</sequence>
<protein>
    <submittedName>
        <fullName evidence="3">Uncharacterized protein</fullName>
    </submittedName>
</protein>
<feature type="compositionally biased region" description="Basic and acidic residues" evidence="2">
    <location>
        <begin position="79"/>
        <end position="88"/>
    </location>
</feature>
<dbReference type="Proteomes" id="UP000694388">
    <property type="component" value="Unplaced"/>
</dbReference>
<dbReference type="GO" id="GO:0046872">
    <property type="term" value="F:metal ion binding"/>
    <property type="evidence" value="ECO:0007669"/>
    <property type="project" value="UniProtKB-KW"/>
</dbReference>
<feature type="compositionally biased region" description="Basic residues" evidence="2">
    <location>
        <begin position="119"/>
        <end position="129"/>
    </location>
</feature>
<feature type="region of interest" description="Disordered" evidence="2">
    <location>
        <begin position="37"/>
        <end position="231"/>
    </location>
</feature>